<dbReference type="PROSITE" id="PS50071">
    <property type="entry name" value="HOMEOBOX_2"/>
    <property type="match status" value="1"/>
</dbReference>
<dbReference type="Gene3D" id="1.10.10.60">
    <property type="entry name" value="Homeodomain-like"/>
    <property type="match status" value="1"/>
</dbReference>
<dbReference type="PROSITE" id="PS00027">
    <property type="entry name" value="HOMEOBOX_1"/>
    <property type="match status" value="1"/>
</dbReference>
<evidence type="ECO:0000313" key="16">
    <source>
        <dbReference type="EMBL" id="TRY68874.1"/>
    </source>
</evidence>
<feature type="domain" description="Homeobox" evidence="15">
    <location>
        <begin position="137"/>
        <end position="197"/>
    </location>
</feature>
<dbReference type="EMBL" id="VCGU01000010">
    <property type="protein sequence ID" value="TRY68874.1"/>
    <property type="molecule type" value="Genomic_DNA"/>
</dbReference>
<evidence type="ECO:0000256" key="4">
    <source>
        <dbReference type="ARBA" id="ARBA00022902"/>
    </source>
</evidence>
<dbReference type="Proteomes" id="UP000318571">
    <property type="component" value="Chromosome 1"/>
</dbReference>
<feature type="compositionally biased region" description="Polar residues" evidence="14">
    <location>
        <begin position="370"/>
        <end position="385"/>
    </location>
</feature>
<reference evidence="16 17" key="1">
    <citation type="journal article" date="2018" name="Nat. Ecol. Evol.">
        <title>Genomic signatures of mitonuclear coevolution across populations of Tigriopus californicus.</title>
        <authorList>
            <person name="Barreto F.S."/>
            <person name="Watson E.T."/>
            <person name="Lima T.G."/>
            <person name="Willett C.S."/>
            <person name="Edmands S."/>
            <person name="Li W."/>
            <person name="Burton R.S."/>
        </authorList>
    </citation>
    <scope>NUCLEOTIDE SEQUENCE [LARGE SCALE GENOMIC DNA]</scope>
    <source>
        <strain evidence="16 17">San Diego</strain>
    </source>
</reference>
<comment type="subcellular location">
    <subcellularLocation>
        <location evidence="1 12 13">Nucleus</location>
    </subcellularLocation>
</comment>
<evidence type="ECO:0000256" key="13">
    <source>
        <dbReference type="RuleBase" id="RU000682"/>
    </source>
</evidence>
<evidence type="ECO:0000313" key="17">
    <source>
        <dbReference type="Proteomes" id="UP000318571"/>
    </source>
</evidence>
<dbReference type="InterPro" id="IPR009057">
    <property type="entry name" value="Homeodomain-like_sf"/>
</dbReference>
<keyword evidence="5" id="KW-0805">Transcription regulation</keyword>
<feature type="region of interest" description="Disordered" evidence="14">
    <location>
        <begin position="339"/>
        <end position="413"/>
    </location>
</feature>
<evidence type="ECO:0000256" key="1">
    <source>
        <dbReference type="ARBA" id="ARBA00004123"/>
    </source>
</evidence>
<dbReference type="PANTHER" id="PTHR46799">
    <property type="entry name" value="HOMEOBOX PROTEIN UNC-4 HOMOLOG"/>
    <property type="match status" value="1"/>
</dbReference>
<evidence type="ECO:0000256" key="6">
    <source>
        <dbReference type="ARBA" id="ARBA00023125"/>
    </source>
</evidence>
<proteinExistence type="inferred from homology"/>
<evidence type="ECO:0000256" key="8">
    <source>
        <dbReference type="ARBA" id="ARBA00023163"/>
    </source>
</evidence>
<comment type="similarity">
    <text evidence="10">Belongs to the paired homeobox family. Unc-4 subfamily.</text>
</comment>
<keyword evidence="17" id="KW-1185">Reference proteome</keyword>
<protein>
    <recommendedName>
        <fullName evidence="11">Homeobox protein unc-4</fullName>
    </recommendedName>
</protein>
<keyword evidence="3" id="KW-0221">Differentiation</keyword>
<evidence type="ECO:0000256" key="11">
    <source>
        <dbReference type="ARBA" id="ARBA00069290"/>
    </source>
</evidence>
<dbReference type="PANTHER" id="PTHR46799:SF1">
    <property type="entry name" value="HOMEOBOX PROTEIN UNC-4 HOMOLOG"/>
    <property type="match status" value="1"/>
</dbReference>
<dbReference type="SUPFAM" id="SSF46689">
    <property type="entry name" value="Homeodomain-like"/>
    <property type="match status" value="1"/>
</dbReference>
<keyword evidence="6 12" id="KW-0238">DNA-binding</keyword>
<accession>A0A553NTW7</accession>
<dbReference type="InterPro" id="IPR001356">
    <property type="entry name" value="HD"/>
</dbReference>
<keyword evidence="7 12" id="KW-0371">Homeobox</keyword>
<feature type="DNA-binding region" description="Homeobox" evidence="12">
    <location>
        <begin position="139"/>
        <end position="198"/>
    </location>
</feature>
<dbReference type="OrthoDB" id="6159439at2759"/>
<feature type="region of interest" description="Disordered" evidence="14">
    <location>
        <begin position="1"/>
        <end position="23"/>
    </location>
</feature>
<feature type="compositionally biased region" description="Polar residues" evidence="14">
    <location>
        <begin position="398"/>
        <end position="410"/>
    </location>
</feature>
<feature type="compositionally biased region" description="Polar residues" evidence="14">
    <location>
        <begin position="1"/>
        <end position="15"/>
    </location>
</feature>
<feature type="region of interest" description="Disordered" evidence="14">
    <location>
        <begin position="195"/>
        <end position="233"/>
    </location>
</feature>
<feature type="compositionally biased region" description="Basic and acidic residues" evidence="14">
    <location>
        <begin position="121"/>
        <end position="138"/>
    </location>
</feature>
<comment type="caution">
    <text evidence="16">The sequence shown here is derived from an EMBL/GenBank/DDBJ whole genome shotgun (WGS) entry which is preliminary data.</text>
</comment>
<keyword evidence="8" id="KW-0804">Transcription</keyword>
<dbReference type="GO" id="GO:0030154">
    <property type="term" value="P:cell differentiation"/>
    <property type="evidence" value="ECO:0007669"/>
    <property type="project" value="UniProtKB-KW"/>
</dbReference>
<name>A0A553NTW7_TIGCA</name>
<dbReference type="STRING" id="6832.A0A553NTW7"/>
<gene>
    <name evidence="16" type="ORF">TCAL_08631</name>
</gene>
<dbReference type="GO" id="GO:1990837">
    <property type="term" value="F:sequence-specific double-stranded DNA binding"/>
    <property type="evidence" value="ECO:0007669"/>
    <property type="project" value="TreeGrafter"/>
</dbReference>
<evidence type="ECO:0000256" key="3">
    <source>
        <dbReference type="ARBA" id="ARBA00022782"/>
    </source>
</evidence>
<dbReference type="CDD" id="cd00086">
    <property type="entry name" value="homeodomain"/>
    <property type="match status" value="1"/>
</dbReference>
<evidence type="ECO:0000256" key="7">
    <source>
        <dbReference type="ARBA" id="ARBA00023155"/>
    </source>
</evidence>
<feature type="compositionally biased region" description="Low complexity" evidence="14">
    <location>
        <begin position="351"/>
        <end position="362"/>
    </location>
</feature>
<evidence type="ECO:0000256" key="5">
    <source>
        <dbReference type="ARBA" id="ARBA00023015"/>
    </source>
</evidence>
<evidence type="ECO:0000256" key="2">
    <source>
        <dbReference type="ARBA" id="ARBA00022473"/>
    </source>
</evidence>
<keyword evidence="9 12" id="KW-0539">Nucleus</keyword>
<dbReference type="FunFam" id="1.10.10.60:FF:000057">
    <property type="entry name" value="Short stature homeobox 2"/>
    <property type="match status" value="1"/>
</dbReference>
<evidence type="ECO:0000256" key="14">
    <source>
        <dbReference type="SAM" id="MobiDB-lite"/>
    </source>
</evidence>
<organism evidence="16 17">
    <name type="scientific">Tigriopus californicus</name>
    <name type="common">Marine copepod</name>
    <dbReference type="NCBI Taxonomy" id="6832"/>
    <lineage>
        <taxon>Eukaryota</taxon>
        <taxon>Metazoa</taxon>
        <taxon>Ecdysozoa</taxon>
        <taxon>Arthropoda</taxon>
        <taxon>Crustacea</taxon>
        <taxon>Multicrustacea</taxon>
        <taxon>Hexanauplia</taxon>
        <taxon>Copepoda</taxon>
        <taxon>Harpacticoida</taxon>
        <taxon>Harpacticidae</taxon>
        <taxon>Tigriopus</taxon>
    </lineage>
</organism>
<evidence type="ECO:0000256" key="9">
    <source>
        <dbReference type="ARBA" id="ARBA00023242"/>
    </source>
</evidence>
<dbReference type="GO" id="GO:0005634">
    <property type="term" value="C:nucleus"/>
    <property type="evidence" value="ECO:0007669"/>
    <property type="project" value="UniProtKB-SubCell"/>
</dbReference>
<dbReference type="Pfam" id="PF00046">
    <property type="entry name" value="Homeodomain"/>
    <property type="match status" value="1"/>
</dbReference>
<keyword evidence="4" id="KW-0524">Neurogenesis</keyword>
<feature type="region of interest" description="Disordered" evidence="14">
    <location>
        <begin position="476"/>
        <end position="497"/>
    </location>
</feature>
<sequence>MASPPTSIGPPSNLSPIPPFRPTPTMLENGFNQFMQFRHAQADLLARLGRPIPRLPLPLPLPFLHAAAAKFPSGRIPFPNLAGFPPRPSPLSIGVNHGHGGPPRIELPHSSPGSGGSHRHTYGDEPHSPNDSESDEAKRRRSRTNFSQWQLEELERVFHSCHYPDVFMREAMALKLDLKESRISVWFQNRRAKFRKKENTKKGPGRPAHNAHPQTCSGEPISEEELERREHQRKDRKLMKQLEKQQKKLAAKGINVDLDTLKKDYDNQKNGGKTSIHLDAQKLDEEMIDVVGIEDGGTNLKTDYEEMHRHILNKRKITPFSIESLLNCRVQEERQRLLKSEPDEDMDEDNSSSYQSPLSSPRSHIEPVTSMPTLPSPTHSTNSSLGPPLGKDLPEGPNQGSSLDMSNSAPVSPVIKQETSLELLSDHEERPIKPQVLKPSPTFPQMLLPTTSASFSPPLGLNFLSPNLPNFLQASPPPMMSSFLERQPSGGHGECQD</sequence>
<dbReference type="SMART" id="SM00389">
    <property type="entry name" value="HOX"/>
    <property type="match status" value="1"/>
</dbReference>
<dbReference type="InterPro" id="IPR017970">
    <property type="entry name" value="Homeobox_CS"/>
</dbReference>
<dbReference type="GO" id="GO:0007399">
    <property type="term" value="P:nervous system development"/>
    <property type="evidence" value="ECO:0007669"/>
    <property type="project" value="UniProtKB-KW"/>
</dbReference>
<keyword evidence="2" id="KW-0217">Developmental protein</keyword>
<evidence type="ECO:0000256" key="10">
    <source>
        <dbReference type="ARBA" id="ARBA00038351"/>
    </source>
</evidence>
<evidence type="ECO:0000256" key="12">
    <source>
        <dbReference type="PROSITE-ProRule" id="PRU00108"/>
    </source>
</evidence>
<feature type="region of interest" description="Disordered" evidence="14">
    <location>
        <begin position="89"/>
        <end position="141"/>
    </location>
</feature>
<dbReference type="AlphaFoldDB" id="A0A553NTW7"/>
<dbReference type="GO" id="GO:0000981">
    <property type="term" value="F:DNA-binding transcription factor activity, RNA polymerase II-specific"/>
    <property type="evidence" value="ECO:0007669"/>
    <property type="project" value="InterPro"/>
</dbReference>
<evidence type="ECO:0000259" key="15">
    <source>
        <dbReference type="PROSITE" id="PS50071"/>
    </source>
</evidence>